<accession>A0A2S7XR22</accession>
<dbReference type="Pfam" id="PF13455">
    <property type="entry name" value="MUG113"/>
    <property type="match status" value="1"/>
</dbReference>
<reference evidence="1 2" key="1">
    <citation type="submission" date="2018-01" db="EMBL/GenBank/DDBJ databases">
        <title>The complete genome sequence of Chromatium okenii LaCa, a purple sulfur bacterium with a turbulent life.</title>
        <authorList>
            <person name="Luedin S.M."/>
            <person name="Liechti N."/>
            <person name="Storelli N."/>
            <person name="Danza F."/>
            <person name="Wittwer M."/>
            <person name="Pothier J.F."/>
            <person name="Tonolla M.A."/>
        </authorList>
    </citation>
    <scope>NUCLEOTIDE SEQUENCE [LARGE SCALE GENOMIC DNA]</scope>
    <source>
        <strain evidence="1 2">LaCa</strain>
    </source>
</reference>
<dbReference type="OrthoDB" id="8162243at2"/>
<gene>
    <name evidence="1" type="ORF">CXB77_08300</name>
</gene>
<keyword evidence="2" id="KW-1185">Reference proteome</keyword>
<evidence type="ECO:0000313" key="1">
    <source>
        <dbReference type="EMBL" id="PQJ95882.1"/>
    </source>
</evidence>
<dbReference type="Proteomes" id="UP000239936">
    <property type="component" value="Unassembled WGS sequence"/>
</dbReference>
<protein>
    <submittedName>
        <fullName evidence="1">Uncharacterized protein</fullName>
    </submittedName>
</protein>
<comment type="caution">
    <text evidence="1">The sequence shown here is derived from an EMBL/GenBank/DDBJ whole genome shotgun (WGS) entry which is preliminary data.</text>
</comment>
<organism evidence="1 2">
    <name type="scientific">Chromatium okenii</name>
    <dbReference type="NCBI Taxonomy" id="61644"/>
    <lineage>
        <taxon>Bacteria</taxon>
        <taxon>Pseudomonadati</taxon>
        <taxon>Pseudomonadota</taxon>
        <taxon>Gammaproteobacteria</taxon>
        <taxon>Chromatiales</taxon>
        <taxon>Chromatiaceae</taxon>
        <taxon>Chromatium</taxon>
    </lineage>
</organism>
<proteinExistence type="predicted"/>
<sequence>METNNTLTLTPINGELRIRDIDLAERLGFADPRMIRKLIKSNKEKLSEFSVLKVATKNFGDQGGRPATEYYLDQNQAIFICMKSETDNAKSVQIEIVKIFSSHLQLLDVLRALDEFEVPDDLPNMYVYAIKEKSTGNIKLGISRDPKSRLRQLQTGNSSELELIAYRKAENRFQDEKDLQQLATDYHIRGEWFSPSALEVMQ</sequence>
<dbReference type="AlphaFoldDB" id="A0A2S7XR22"/>
<dbReference type="EMBL" id="PPGH01000035">
    <property type="protein sequence ID" value="PQJ95882.1"/>
    <property type="molecule type" value="Genomic_DNA"/>
</dbReference>
<evidence type="ECO:0000313" key="2">
    <source>
        <dbReference type="Proteomes" id="UP000239936"/>
    </source>
</evidence>
<dbReference type="RefSeq" id="WP_105073527.1">
    <property type="nucleotide sequence ID" value="NZ_PPGH01000035.1"/>
</dbReference>
<name>A0A2S7XR22_9GAMM</name>